<comment type="caution">
    <text evidence="1">The sequence shown here is derived from an EMBL/GenBank/DDBJ whole genome shotgun (WGS) entry which is preliminary data.</text>
</comment>
<gene>
    <name evidence="1" type="ORF">BDM02DRAFT_3124061</name>
</gene>
<accession>A0ACB6Z1A0</accession>
<dbReference type="Proteomes" id="UP000886501">
    <property type="component" value="Unassembled WGS sequence"/>
</dbReference>
<organism evidence="1 2">
    <name type="scientific">Thelephora ganbajun</name>
    <name type="common">Ganba fungus</name>
    <dbReference type="NCBI Taxonomy" id="370292"/>
    <lineage>
        <taxon>Eukaryota</taxon>
        <taxon>Fungi</taxon>
        <taxon>Dikarya</taxon>
        <taxon>Basidiomycota</taxon>
        <taxon>Agaricomycotina</taxon>
        <taxon>Agaricomycetes</taxon>
        <taxon>Thelephorales</taxon>
        <taxon>Thelephoraceae</taxon>
        <taxon>Thelephora</taxon>
    </lineage>
</organism>
<protein>
    <submittedName>
        <fullName evidence="1">Kinase-like protein</fullName>
    </submittedName>
</protein>
<reference evidence="1" key="2">
    <citation type="journal article" date="2020" name="Nat. Commun.">
        <title>Large-scale genome sequencing of mycorrhizal fungi provides insights into the early evolution of symbiotic traits.</title>
        <authorList>
            <person name="Miyauchi S."/>
            <person name="Kiss E."/>
            <person name="Kuo A."/>
            <person name="Drula E."/>
            <person name="Kohler A."/>
            <person name="Sanchez-Garcia M."/>
            <person name="Morin E."/>
            <person name="Andreopoulos B."/>
            <person name="Barry K.W."/>
            <person name="Bonito G."/>
            <person name="Buee M."/>
            <person name="Carver A."/>
            <person name="Chen C."/>
            <person name="Cichocki N."/>
            <person name="Clum A."/>
            <person name="Culley D."/>
            <person name="Crous P.W."/>
            <person name="Fauchery L."/>
            <person name="Girlanda M."/>
            <person name="Hayes R.D."/>
            <person name="Keri Z."/>
            <person name="LaButti K."/>
            <person name="Lipzen A."/>
            <person name="Lombard V."/>
            <person name="Magnuson J."/>
            <person name="Maillard F."/>
            <person name="Murat C."/>
            <person name="Nolan M."/>
            <person name="Ohm R.A."/>
            <person name="Pangilinan J."/>
            <person name="Pereira M.F."/>
            <person name="Perotto S."/>
            <person name="Peter M."/>
            <person name="Pfister S."/>
            <person name="Riley R."/>
            <person name="Sitrit Y."/>
            <person name="Stielow J.B."/>
            <person name="Szollosi G."/>
            <person name="Zifcakova L."/>
            <person name="Stursova M."/>
            <person name="Spatafora J.W."/>
            <person name="Tedersoo L."/>
            <person name="Vaario L.M."/>
            <person name="Yamada A."/>
            <person name="Yan M."/>
            <person name="Wang P."/>
            <person name="Xu J."/>
            <person name="Bruns T."/>
            <person name="Baldrian P."/>
            <person name="Vilgalys R."/>
            <person name="Dunand C."/>
            <person name="Henrissat B."/>
            <person name="Grigoriev I.V."/>
            <person name="Hibbett D."/>
            <person name="Nagy L.G."/>
            <person name="Martin F.M."/>
        </authorList>
    </citation>
    <scope>NUCLEOTIDE SEQUENCE</scope>
    <source>
        <strain evidence="1">P2</strain>
    </source>
</reference>
<evidence type="ECO:0000313" key="2">
    <source>
        <dbReference type="Proteomes" id="UP000886501"/>
    </source>
</evidence>
<dbReference type="EMBL" id="MU118325">
    <property type="protein sequence ID" value="KAF9642901.1"/>
    <property type="molecule type" value="Genomic_DNA"/>
</dbReference>
<sequence>MATNNCTQTPLQLDKESPQLPKPLPVIPSREGFDELDPNPPDDKLVTAIDRLSNDLGVLDPASDDFKQALRELQGICSSQVLPPSSHVLPSNALETDEHAFSSGGFSDVHKGTFKGQKVCVKRLRATLVNSLEEAIKMFFREAFLWKRLIHPNIVPFRGMTIDPLQIASEWMPKGELTTYINLNPGVNRVDLLVGVANGLDYLHSCGIIHGDLKGPNILVDGSGHARITDFGLARDTAGVVSLSGAHSSRWTAPEVLTGGTPSMKADVFSFAMVMVEVFTGTVPFNQYTSLVATVAIIQEERPPRPTHPTFTDELWELMQRCWDRDQDKRPRTSEVFVELLDKAISHTPVADDLFRKALCRLQSACSIREVLPVSCLIPNERLSNKGEVTVSGGFADVYQAELNGKKVCVKTCKSCDQNATGITKKTLYEEVVVWKRLQHPNIVPFLGVSTRIESTLEIVYDWMENGRIAEYVERNPKVDRINLVCDVADGLCYLHSSNVIHGNLEDANILIDKDGHARLTNVGLTSIIREDNSTRSPQDSNPVNTTMWAPEILNGGPVSKEGDVFAFAVVASEILKEDVPSDTKVSLEGHHQEARKPLHDELWPFIRRCLKREPRERPTTDQLLEFFQNFRFLREQAKPKAQILPSASGPGEHPSLHATNPLPGQNFPRETIDGDGTNANNLDSMSDGDALHEPTIQPSADSTRNGDDDPATCGTDLESNGVTDNTPHTGQPSQPKDFDAATPLVNYRDAAGMAGGAKDAHIPSPEDGSGIPETPATVTAHTASTKISLTKITNWNEKSGDISQMLTTAFESKDYLDCVKNLRALDIDPLSYINSLDKIIDSLSTNSDLRKRCIRELSRTCGAHGILPTSYAITFTLSKPGPRPFASGGSSDIWRLTDENACDRIFTVKSLRVYEQDPVDEINKRYCEAVIALKRANHPNILPIEGVARELFEFCMVSQWIPGGLMGHVEKCPEANRLELLIGVTRGLDYLHDNEIVHGDLRSTNILVDANGSPRLSGFGLCSITKHTNSVNASTPNDGSMVRYCAPELLDTNWVTQVEKKKPTNKSDVYSLSMVIVELVTGKVPFPDLTDAHITIGVPKGIRPPKPRPFKAPGMTPVVWKIAKKCWRGKAEERLEVKAVLQYLENPPNHDGKLSQALRSTVAKGSLQLSTIHRKVRSLPSNPKT</sequence>
<keyword evidence="2" id="KW-1185">Reference proteome</keyword>
<name>A0ACB6Z1A0_THEGA</name>
<reference evidence="1" key="1">
    <citation type="submission" date="2019-10" db="EMBL/GenBank/DDBJ databases">
        <authorList>
            <consortium name="DOE Joint Genome Institute"/>
            <person name="Kuo A."/>
            <person name="Miyauchi S."/>
            <person name="Kiss E."/>
            <person name="Drula E."/>
            <person name="Kohler A."/>
            <person name="Sanchez-Garcia M."/>
            <person name="Andreopoulos B."/>
            <person name="Barry K.W."/>
            <person name="Bonito G."/>
            <person name="Buee M."/>
            <person name="Carver A."/>
            <person name="Chen C."/>
            <person name="Cichocki N."/>
            <person name="Clum A."/>
            <person name="Culley D."/>
            <person name="Crous P.W."/>
            <person name="Fauchery L."/>
            <person name="Girlanda M."/>
            <person name="Hayes R."/>
            <person name="Keri Z."/>
            <person name="Labutti K."/>
            <person name="Lipzen A."/>
            <person name="Lombard V."/>
            <person name="Magnuson J."/>
            <person name="Maillard F."/>
            <person name="Morin E."/>
            <person name="Murat C."/>
            <person name="Nolan M."/>
            <person name="Ohm R."/>
            <person name="Pangilinan J."/>
            <person name="Pereira M."/>
            <person name="Perotto S."/>
            <person name="Peter M."/>
            <person name="Riley R."/>
            <person name="Sitrit Y."/>
            <person name="Stielow B."/>
            <person name="Szollosi G."/>
            <person name="Zifcakova L."/>
            <person name="Stursova M."/>
            <person name="Spatafora J.W."/>
            <person name="Tedersoo L."/>
            <person name="Vaario L.-M."/>
            <person name="Yamada A."/>
            <person name="Yan M."/>
            <person name="Wang P."/>
            <person name="Xu J."/>
            <person name="Bruns T."/>
            <person name="Baldrian P."/>
            <person name="Vilgalys R."/>
            <person name="Henrissat B."/>
            <person name="Grigoriev I.V."/>
            <person name="Hibbett D."/>
            <person name="Nagy L.G."/>
            <person name="Martin F.M."/>
        </authorList>
    </citation>
    <scope>NUCLEOTIDE SEQUENCE</scope>
    <source>
        <strain evidence="1">P2</strain>
    </source>
</reference>
<proteinExistence type="predicted"/>
<evidence type="ECO:0000313" key="1">
    <source>
        <dbReference type="EMBL" id="KAF9642901.1"/>
    </source>
</evidence>